<feature type="domain" description="PAC" evidence="5">
    <location>
        <begin position="301"/>
        <end position="354"/>
    </location>
</feature>
<dbReference type="NCBIfam" id="TIGR00229">
    <property type="entry name" value="sensory_box"/>
    <property type="match status" value="1"/>
</dbReference>
<evidence type="ECO:0000313" key="7">
    <source>
        <dbReference type="Proteomes" id="UP000799770"/>
    </source>
</evidence>
<name>A0A6A5YN62_9PLEO</name>
<dbReference type="InterPro" id="IPR035965">
    <property type="entry name" value="PAS-like_dom_sf"/>
</dbReference>
<keyword evidence="1" id="KW-0285">Flavoprotein</keyword>
<sequence>MGNADTVHISQLMYKPSSPTLSSFTASKILPRASVMEEELNIPAAYLDHKDSVAEFGHEGQRFEDLPLHDDIDHLARKRFSTDELSSYDLAAPPPTVSHTNAEYLAGRLFSADHLNVILKDQALFNRFTAFLNRYRPHSAPTLVRYLESQKALTAVRYANSVADSISTGSRRSSSSSSAAVVDSRFESLSKKAIDELVSDALPSYITYRMVSIVTECLVKEITGSNTPLMKDLVQGLAEVYCMSDPTIPDNPIVFASEEFYNTTQYGRDYAIGKNCRFLQGPKTQREAVQRISQALKDGVEVCEILLNYKRDGTPFLNLVMMAPLMDHRGNVRYFVGCQIDISNLIEGGRGLESFKTLLDADAEKPLPDPLDQKPPLKMLRELGNLLNDEEIEVVKVRGERRNSFQSGRSTPTTPTRTKIETAPRRYVGMDDPVEQHIWPPSQFGPSGRLPGVYQNYILVRPYPSLRIIFTSSALRIPGLSQSRLMDRIGGPQHVREGLLDALSQGVGVTAKISWLTQSAKGHGNTNKNSDRNSSPSGEDFLEGKPRWIHCTPLLGSDSKVGVIMIVMVDKEEITGSLNPSRLASPLPIRSREQMRDGWPMKGLGQDIASARFTSGKLYAEYLRREGRDARQSSDHPPRDREWREKSIEEMGRPRTASKMEGRGRSVFDIPMETGRVSMASRRSNDEGMPMMREGAVRRVSVKRINGHGNGNGHDKLS</sequence>
<dbReference type="PANTHER" id="PTHR47429:SF9">
    <property type="entry name" value="PAS DOMAIN-CONTAINING PROTEIN"/>
    <property type="match status" value="1"/>
</dbReference>
<accession>A0A6A5YN62</accession>
<dbReference type="SUPFAM" id="SSF55785">
    <property type="entry name" value="PYP-like sensor domain (PAS domain)"/>
    <property type="match status" value="1"/>
</dbReference>
<evidence type="ECO:0000259" key="5">
    <source>
        <dbReference type="PROSITE" id="PS50113"/>
    </source>
</evidence>
<dbReference type="Proteomes" id="UP000799770">
    <property type="component" value="Unassembled WGS sequence"/>
</dbReference>
<dbReference type="EMBL" id="ML977347">
    <property type="protein sequence ID" value="KAF2108555.1"/>
    <property type="molecule type" value="Genomic_DNA"/>
</dbReference>
<dbReference type="Gene3D" id="3.30.450.20">
    <property type="entry name" value="PAS domain"/>
    <property type="match status" value="1"/>
</dbReference>
<dbReference type="OrthoDB" id="447251at2759"/>
<evidence type="ECO:0000313" key="6">
    <source>
        <dbReference type="EMBL" id="KAF2108555.1"/>
    </source>
</evidence>
<feature type="compositionally biased region" description="Polar residues" evidence="4">
    <location>
        <begin position="520"/>
        <end position="537"/>
    </location>
</feature>
<evidence type="ECO:0000256" key="4">
    <source>
        <dbReference type="SAM" id="MobiDB-lite"/>
    </source>
</evidence>
<protein>
    <recommendedName>
        <fullName evidence="5">PAC domain-containing protein</fullName>
    </recommendedName>
</protein>
<dbReference type="PROSITE" id="PS50113">
    <property type="entry name" value="PAC"/>
    <property type="match status" value="1"/>
</dbReference>
<dbReference type="Pfam" id="PF13426">
    <property type="entry name" value="PAS_9"/>
    <property type="match status" value="1"/>
</dbReference>
<dbReference type="InterPro" id="IPR000700">
    <property type="entry name" value="PAS-assoc_C"/>
</dbReference>
<evidence type="ECO:0000256" key="2">
    <source>
        <dbReference type="ARBA" id="ARBA00022643"/>
    </source>
</evidence>
<gene>
    <name evidence="6" type="ORF">BDV96DRAFT_261913</name>
</gene>
<proteinExistence type="predicted"/>
<feature type="region of interest" description="Disordered" evidence="4">
    <location>
        <begin position="627"/>
        <end position="718"/>
    </location>
</feature>
<keyword evidence="7" id="KW-1185">Reference proteome</keyword>
<feature type="compositionally biased region" description="Basic and acidic residues" evidence="4">
    <location>
        <begin position="627"/>
        <end position="666"/>
    </location>
</feature>
<organism evidence="6 7">
    <name type="scientific">Lophiotrema nucula</name>
    <dbReference type="NCBI Taxonomy" id="690887"/>
    <lineage>
        <taxon>Eukaryota</taxon>
        <taxon>Fungi</taxon>
        <taxon>Dikarya</taxon>
        <taxon>Ascomycota</taxon>
        <taxon>Pezizomycotina</taxon>
        <taxon>Dothideomycetes</taxon>
        <taxon>Pleosporomycetidae</taxon>
        <taxon>Pleosporales</taxon>
        <taxon>Lophiotremataceae</taxon>
        <taxon>Lophiotrema</taxon>
    </lineage>
</organism>
<dbReference type="PANTHER" id="PTHR47429">
    <property type="entry name" value="PROTEIN TWIN LOV 1"/>
    <property type="match status" value="1"/>
</dbReference>
<keyword evidence="2" id="KW-0288">FMN</keyword>
<evidence type="ECO:0000256" key="1">
    <source>
        <dbReference type="ARBA" id="ARBA00022630"/>
    </source>
</evidence>
<reference evidence="6" key="1">
    <citation type="journal article" date="2020" name="Stud. Mycol.">
        <title>101 Dothideomycetes genomes: a test case for predicting lifestyles and emergence of pathogens.</title>
        <authorList>
            <person name="Haridas S."/>
            <person name="Albert R."/>
            <person name="Binder M."/>
            <person name="Bloem J."/>
            <person name="Labutti K."/>
            <person name="Salamov A."/>
            <person name="Andreopoulos B."/>
            <person name="Baker S."/>
            <person name="Barry K."/>
            <person name="Bills G."/>
            <person name="Bluhm B."/>
            <person name="Cannon C."/>
            <person name="Castanera R."/>
            <person name="Culley D."/>
            <person name="Daum C."/>
            <person name="Ezra D."/>
            <person name="Gonzalez J."/>
            <person name="Henrissat B."/>
            <person name="Kuo A."/>
            <person name="Liang C."/>
            <person name="Lipzen A."/>
            <person name="Lutzoni F."/>
            <person name="Magnuson J."/>
            <person name="Mondo S."/>
            <person name="Nolan M."/>
            <person name="Ohm R."/>
            <person name="Pangilinan J."/>
            <person name="Park H.-J."/>
            <person name="Ramirez L."/>
            <person name="Alfaro M."/>
            <person name="Sun H."/>
            <person name="Tritt A."/>
            <person name="Yoshinaga Y."/>
            <person name="Zwiers L.-H."/>
            <person name="Turgeon B."/>
            <person name="Goodwin S."/>
            <person name="Spatafora J."/>
            <person name="Crous P."/>
            <person name="Grigoriev I."/>
        </authorList>
    </citation>
    <scope>NUCLEOTIDE SEQUENCE</scope>
    <source>
        <strain evidence="6">CBS 627.86</strain>
    </source>
</reference>
<dbReference type="CDD" id="cd00130">
    <property type="entry name" value="PAS"/>
    <property type="match status" value="1"/>
</dbReference>
<evidence type="ECO:0000256" key="3">
    <source>
        <dbReference type="ARBA" id="ARBA00022991"/>
    </source>
</evidence>
<dbReference type="GO" id="GO:0005634">
    <property type="term" value="C:nucleus"/>
    <property type="evidence" value="ECO:0007669"/>
    <property type="project" value="TreeGrafter"/>
</dbReference>
<dbReference type="AlphaFoldDB" id="A0A6A5YN62"/>
<feature type="region of interest" description="Disordered" evidence="4">
    <location>
        <begin position="520"/>
        <end position="544"/>
    </location>
</feature>
<keyword evidence="3" id="KW-0157">Chromophore</keyword>
<dbReference type="InterPro" id="IPR000014">
    <property type="entry name" value="PAS"/>
</dbReference>